<organism evidence="1 2">
    <name type="scientific">Methylobrevis albus</name>
    <dbReference type="NCBI Taxonomy" id="2793297"/>
    <lineage>
        <taxon>Bacteria</taxon>
        <taxon>Pseudomonadati</taxon>
        <taxon>Pseudomonadota</taxon>
        <taxon>Alphaproteobacteria</taxon>
        <taxon>Hyphomicrobiales</taxon>
        <taxon>Pleomorphomonadaceae</taxon>
        <taxon>Methylobrevis</taxon>
    </lineage>
</organism>
<proteinExistence type="predicted"/>
<name>A0A931I5U7_9HYPH</name>
<protein>
    <submittedName>
        <fullName evidence="1">Uncharacterized protein</fullName>
    </submittedName>
</protein>
<dbReference type="EMBL" id="JADZLT010000056">
    <property type="protein sequence ID" value="MBH0240019.1"/>
    <property type="molecule type" value="Genomic_DNA"/>
</dbReference>
<sequence length="223" mass="25521">MTWRVFVPDADRLTELGYPALAGCCSLFHDAKGYEHEPNRYLRDRYRARWVPEYKEGPTGAKREGKRPTTSKGEADRLTNFLNWAEAGGIDVDRMNYECVLSYQDNMIAFRPSQQRPTVGAATRNQRADVATFYLMWRAEQGLRWAFDVPTKLVKVPYRDIRGDVFVYSRTGRLRQSAAQLPTLSLPTAAQKLAWYSAVRTRLGEAKMLASRCIVEIGVRAFE</sequence>
<dbReference type="Proteomes" id="UP000631694">
    <property type="component" value="Unassembled WGS sequence"/>
</dbReference>
<keyword evidence="2" id="KW-1185">Reference proteome</keyword>
<reference evidence="1" key="1">
    <citation type="submission" date="2020-12" db="EMBL/GenBank/DDBJ databases">
        <title>Methylobrevis albus sp. nov., isolated from fresh water lack sediment.</title>
        <authorList>
            <person name="Zou Q."/>
        </authorList>
    </citation>
    <scope>NUCLEOTIDE SEQUENCE</scope>
    <source>
        <strain evidence="1">L22</strain>
    </source>
</reference>
<gene>
    <name evidence="1" type="ORF">I5731_19530</name>
</gene>
<evidence type="ECO:0000313" key="2">
    <source>
        <dbReference type="Proteomes" id="UP000631694"/>
    </source>
</evidence>
<comment type="caution">
    <text evidence="1">The sequence shown here is derived from an EMBL/GenBank/DDBJ whole genome shotgun (WGS) entry which is preliminary data.</text>
</comment>
<dbReference type="AlphaFoldDB" id="A0A931I5U7"/>
<evidence type="ECO:0000313" key="1">
    <source>
        <dbReference type="EMBL" id="MBH0240019.1"/>
    </source>
</evidence>
<dbReference type="RefSeq" id="WP_197313080.1">
    <property type="nucleotide sequence ID" value="NZ_JADZLT010000056.1"/>
</dbReference>
<accession>A0A931I5U7</accession>